<dbReference type="PANTHER" id="PTHR43861">
    <property type="entry name" value="TRANS-ACONITATE 2-METHYLTRANSFERASE-RELATED"/>
    <property type="match status" value="1"/>
</dbReference>
<reference evidence="1 2" key="1">
    <citation type="journal article" date="2017" name="Environ. Microbiol.">
        <title>Genome and epigenome of a novel marine Thaumarchaeota strain suggest viral infection, phosphorothioation DNA modification and multiple restriction systems.</title>
        <authorList>
            <person name="Ahlgren N.A."/>
            <person name="Chen Y."/>
            <person name="Needham D.M."/>
            <person name="Parada A.E."/>
            <person name="Sachdeva R."/>
            <person name="Trinh V."/>
            <person name="Chen T."/>
            <person name="Fuhrman J.A."/>
        </authorList>
    </citation>
    <scope>NUCLEOTIDE SEQUENCE [LARGE SCALE GENOMIC DNA]</scope>
    <source>
        <strain evidence="1 2">SPOT01</strain>
    </source>
</reference>
<proteinExistence type="predicted"/>
<dbReference type="Gene3D" id="2.20.25.10">
    <property type="match status" value="1"/>
</dbReference>
<evidence type="ECO:0000313" key="1">
    <source>
        <dbReference type="EMBL" id="ARS63771.1"/>
    </source>
</evidence>
<dbReference type="GO" id="GO:0032259">
    <property type="term" value="P:methylation"/>
    <property type="evidence" value="ECO:0007669"/>
    <property type="project" value="UniProtKB-KW"/>
</dbReference>
<dbReference type="GO" id="GO:0008168">
    <property type="term" value="F:methyltransferase activity"/>
    <property type="evidence" value="ECO:0007669"/>
    <property type="project" value="UniProtKB-KW"/>
</dbReference>
<keyword evidence="1" id="KW-0489">Methyltransferase</keyword>
<keyword evidence="1" id="KW-0830">Ubiquinone</keyword>
<evidence type="ECO:0000313" key="2">
    <source>
        <dbReference type="Proteomes" id="UP000249949"/>
    </source>
</evidence>
<keyword evidence="2" id="KW-1185">Reference proteome</keyword>
<dbReference type="SUPFAM" id="SSF53335">
    <property type="entry name" value="S-adenosyl-L-methionine-dependent methyltransferases"/>
    <property type="match status" value="1"/>
</dbReference>
<organism evidence="1 2">
    <name type="scientific">Candidatus Nitrosomarinus catalinensis</name>
    <dbReference type="NCBI Taxonomy" id="1898749"/>
    <lineage>
        <taxon>Archaea</taxon>
        <taxon>Nitrososphaerota</taxon>
        <taxon>Nitrososphaeria</taxon>
        <taxon>Nitrosopumilales</taxon>
        <taxon>Nitrosopumilaceae</taxon>
        <taxon>Candidatus Nitrosomarinus</taxon>
    </lineage>
</organism>
<dbReference type="Gene3D" id="3.40.50.150">
    <property type="entry name" value="Vaccinia Virus protein VP39"/>
    <property type="match status" value="1"/>
</dbReference>
<dbReference type="Pfam" id="PF13489">
    <property type="entry name" value="Methyltransf_23"/>
    <property type="match status" value="1"/>
</dbReference>
<dbReference type="AlphaFoldDB" id="A0A2Z2HHR5"/>
<protein>
    <submittedName>
        <fullName evidence="1">Bifunctional 3-demethylubiquinone-9 3-methyltransferase/ 2-octaprenyl-6-hydroxy phenol methylase</fullName>
    </submittedName>
</protein>
<keyword evidence="1" id="KW-0808">Transferase</keyword>
<dbReference type="OrthoDB" id="6467at2157"/>
<dbReference type="RefSeq" id="WP_086906999.1">
    <property type="nucleotide sequence ID" value="NZ_CP021324.1"/>
</dbReference>
<dbReference type="Proteomes" id="UP000249949">
    <property type="component" value="Chromosome"/>
</dbReference>
<dbReference type="CDD" id="cd02440">
    <property type="entry name" value="AdoMet_MTases"/>
    <property type="match status" value="1"/>
</dbReference>
<dbReference type="KEGG" id="nct:NMSP_0139"/>
<name>A0A2Z2HHR5_9ARCH</name>
<dbReference type="SUPFAM" id="SSF158997">
    <property type="entry name" value="Trm112p-like"/>
    <property type="match status" value="1"/>
</dbReference>
<dbReference type="GeneID" id="32900641"/>
<dbReference type="InterPro" id="IPR029063">
    <property type="entry name" value="SAM-dependent_MTases_sf"/>
</dbReference>
<dbReference type="EMBL" id="CP021324">
    <property type="protein sequence ID" value="ARS63771.1"/>
    <property type="molecule type" value="Genomic_DNA"/>
</dbReference>
<gene>
    <name evidence="1" type="ORF">NMSP_0139</name>
</gene>
<sequence length="299" mass="34761">MTKDKDILHCPICNKSIRIISNNYKCTNCNSNFPIEDGIGILVPSPTEHISMIDKKIEGITGDWYSADQVRSYEKGPYYNHLQKRKKFVTKILEEINKKNKINNLLDLGCGDGSNLKWISKFSQNLYGTDYNLLRLKRAKKILNEIKISSKLFLTDIFSMPFIENSFDLIFFNHVIEHLEDDKLALKKIFKITKKGGYVILGTPNEGALAWKFAYYIESNVKRKTDHVNFYTANSIKKISEEAGFTVEHIEYMGWGIPIWKIDPLFRKYKIFDDLFESIGKKIFRNQATSLYLILKKNN</sequence>
<accession>A0A2Z2HHR5</accession>